<name>A0AAN8PF41_PATCE</name>
<reference evidence="2 3" key="1">
    <citation type="submission" date="2024-01" db="EMBL/GenBank/DDBJ databases">
        <title>The genome of the rayed Mediterranean limpet Patella caerulea (Linnaeus, 1758).</title>
        <authorList>
            <person name="Anh-Thu Weber A."/>
            <person name="Halstead-Nussloch G."/>
        </authorList>
    </citation>
    <scope>NUCLEOTIDE SEQUENCE [LARGE SCALE GENOMIC DNA]</scope>
    <source>
        <strain evidence="2">AATW-2023a</strain>
        <tissue evidence="2">Whole specimen</tissue>
    </source>
</reference>
<dbReference type="AlphaFoldDB" id="A0AAN8PF41"/>
<keyword evidence="3" id="KW-1185">Reference proteome</keyword>
<evidence type="ECO:0000313" key="3">
    <source>
        <dbReference type="Proteomes" id="UP001347796"/>
    </source>
</evidence>
<accession>A0AAN8PF41</accession>
<evidence type="ECO:0000256" key="1">
    <source>
        <dbReference type="SAM" id="SignalP"/>
    </source>
</evidence>
<sequence length="602" mass="67541">MANVKECLLFIISLSSVLGQETVTFEVEQYTKIREPNFRNTVSEDYSVEFFKGEVLEIAFRTRKNVQLRVTNVKYTNDGGSDTVDLKLDDKILGSFVGHNRAGHGNLWGEVSSSGPIGSFQNIEAGSHTLQLSITEADQYGIELDVVELEVTGSLQGDMLRNEAYCDNRITYTPDHRLDNSLGYILQNIREPLCPKDKNINIPLHQKDAKAYIVTARRPKYTSTANAMESSFPGCKGESILWSINNFFGVPYADPINTPQATISFSGQPQSQITQMLVEFTISDANIPDSEMIEGGLLKLALVEDPSVKGGTFVKLFIKTGVNFVPFGNYHRANNSMDWQLPDLVMRKNVKNIIRIDLIADKTRAPRFEYLRFERTPTAPDTTSKIYEDTETTMTVSQIDQFWLAPHSMNVSIKGKVFSDQNVIKIFKNISTHTKKFEILNLRSDGELSINAIPPEGVDTIPFGSSVIIGKFTADQRRPMARIALITADPVEMKFYLTYEDKSTATMAVAVIGENTAVTMSELTFPQGRQDDPIAAVRSTWLDDGKNDVDHVNVDFKQPRAIVKSKWQKIYGTYFSFFRRCITNTNTQSSDLTIELLNGQQV</sequence>
<proteinExistence type="predicted"/>
<feature type="chain" id="PRO_5042834120" evidence="1">
    <location>
        <begin position="20"/>
        <end position="602"/>
    </location>
</feature>
<feature type="signal peptide" evidence="1">
    <location>
        <begin position="1"/>
        <end position="19"/>
    </location>
</feature>
<gene>
    <name evidence="2" type="ORF">SNE40_019264</name>
</gene>
<dbReference type="EMBL" id="JAZGQO010000014">
    <property type="protein sequence ID" value="KAK6170996.1"/>
    <property type="molecule type" value="Genomic_DNA"/>
</dbReference>
<organism evidence="2 3">
    <name type="scientific">Patella caerulea</name>
    <name type="common">Rayed Mediterranean limpet</name>
    <dbReference type="NCBI Taxonomy" id="87958"/>
    <lineage>
        <taxon>Eukaryota</taxon>
        <taxon>Metazoa</taxon>
        <taxon>Spiralia</taxon>
        <taxon>Lophotrochozoa</taxon>
        <taxon>Mollusca</taxon>
        <taxon>Gastropoda</taxon>
        <taxon>Patellogastropoda</taxon>
        <taxon>Patelloidea</taxon>
        <taxon>Patellidae</taxon>
        <taxon>Patella</taxon>
    </lineage>
</organism>
<keyword evidence="1" id="KW-0732">Signal</keyword>
<evidence type="ECO:0000313" key="2">
    <source>
        <dbReference type="EMBL" id="KAK6170996.1"/>
    </source>
</evidence>
<comment type="caution">
    <text evidence="2">The sequence shown here is derived from an EMBL/GenBank/DDBJ whole genome shotgun (WGS) entry which is preliminary data.</text>
</comment>
<protein>
    <submittedName>
        <fullName evidence="2">Uncharacterized protein</fullName>
    </submittedName>
</protein>
<dbReference type="Proteomes" id="UP001347796">
    <property type="component" value="Unassembled WGS sequence"/>
</dbReference>